<comment type="caution">
    <text evidence="15">The sequence shown here is derived from an EMBL/GenBank/DDBJ whole genome shotgun (WGS) entry which is preliminary data.</text>
</comment>
<dbReference type="InterPro" id="IPR006027">
    <property type="entry name" value="NusB_RsmB_TIM44"/>
</dbReference>
<comment type="similarity">
    <text evidence="13">Belongs to the class I-like SAM-binding methyltransferase superfamily. RsmB/NOP family.</text>
</comment>
<feature type="domain" description="SAM-dependent MTase RsmB/NOP-type" evidence="14">
    <location>
        <begin position="169"/>
        <end position="442"/>
    </location>
</feature>
<comment type="catalytic activity">
    <reaction evidence="12">
        <text>cytidine(967) in 16S rRNA + S-adenosyl-L-methionine = 5-methylcytidine(967) in 16S rRNA + S-adenosyl-L-homocysteine + H(+)</text>
        <dbReference type="Rhea" id="RHEA:42748"/>
        <dbReference type="Rhea" id="RHEA-COMP:10219"/>
        <dbReference type="Rhea" id="RHEA-COMP:10220"/>
        <dbReference type="ChEBI" id="CHEBI:15378"/>
        <dbReference type="ChEBI" id="CHEBI:57856"/>
        <dbReference type="ChEBI" id="CHEBI:59789"/>
        <dbReference type="ChEBI" id="CHEBI:74483"/>
        <dbReference type="ChEBI" id="CHEBI:82748"/>
        <dbReference type="EC" id="2.1.1.176"/>
    </reaction>
</comment>
<comment type="function">
    <text evidence="1">Specifically methylates the cytosine at position 967 (m5C967) of 16S rRNA.</text>
</comment>
<dbReference type="FunFam" id="1.10.940.10:FF:000006">
    <property type="entry name" value="16S rRNA (Cytosine(967)-C(5))-methyltransferase RsmB"/>
    <property type="match status" value="1"/>
</dbReference>
<keyword evidence="4" id="KW-0963">Cytoplasm</keyword>
<dbReference type="RefSeq" id="WP_003376710.1">
    <property type="nucleotide sequence ID" value="NZ_ACSJ01000007.1"/>
</dbReference>
<proteinExistence type="inferred from homology"/>
<dbReference type="InterPro" id="IPR054728">
    <property type="entry name" value="RsmB-like_ferredoxin"/>
</dbReference>
<sequence>MENARKICIDILEMVFNKNAYSNIVLRQSLNNQKINEKDKGLITEIVYGTIKYKYTIDAILNTYLKKGTKSVDSYILNILRITIYQIKYLDKIPNFAAVNEAVNIAKKHKSIRESKLVNGVLRNYLRNLDKVYYNKNSVVERLCFEYSCEKWLVKMFINQYNEEITEKILNGLNERPAVTVRVNNLKTDYDEAFNKLEEYGYSIEEGYVCPEAIIINKGKSIESNPLFEDGKVTVQDESAMLVAATMDIKEGSLVLDLCSAPGGKTTHISEIMNNTGKVMAFDIHENKLSLVKDNAKRLGINNIECSKLDASKFNEKLKETADAVLIDVPCSGLGIIRKKPEIKYTKNMESVKDIVNIQKEIMKNAARYVKVGGTLLYSTCTINKKENEQNIDWFIRNFPEYTVEPIFYGEMDNIIYNENRTVTILPNKYMDGFFIAKLKRNR</sequence>
<dbReference type="PANTHER" id="PTHR22807">
    <property type="entry name" value="NOP2 YEAST -RELATED NOL1/NOP2/FMU SUN DOMAIN-CONTAINING"/>
    <property type="match status" value="1"/>
</dbReference>
<evidence type="ECO:0000256" key="5">
    <source>
        <dbReference type="ARBA" id="ARBA00022552"/>
    </source>
</evidence>
<dbReference type="Gene3D" id="1.10.940.10">
    <property type="entry name" value="NusB-like"/>
    <property type="match status" value="1"/>
</dbReference>
<dbReference type="Gene3D" id="3.30.70.1170">
    <property type="entry name" value="Sun protein, domain 3"/>
    <property type="match status" value="1"/>
</dbReference>
<dbReference type="Pfam" id="PF01029">
    <property type="entry name" value="NusB"/>
    <property type="match status" value="1"/>
</dbReference>
<evidence type="ECO:0000256" key="9">
    <source>
        <dbReference type="ARBA" id="ARBA00022884"/>
    </source>
</evidence>
<dbReference type="EMBL" id="ACSJ01000007">
    <property type="protein sequence ID" value="EES91682.1"/>
    <property type="molecule type" value="Genomic_DNA"/>
</dbReference>
<dbReference type="PRINTS" id="PR02008">
    <property type="entry name" value="RCMTFAMILY"/>
</dbReference>
<evidence type="ECO:0000256" key="4">
    <source>
        <dbReference type="ARBA" id="ARBA00022490"/>
    </source>
</evidence>
<dbReference type="InterPro" id="IPR004573">
    <property type="entry name" value="rRNA_ssu_MeTfrase_B"/>
</dbReference>
<accession>A0A9P2G7Y2</accession>
<keyword evidence="5" id="KW-0698">rRNA processing</keyword>
<feature type="binding site" evidence="13">
    <location>
        <position position="283"/>
    </location>
    <ligand>
        <name>S-adenosyl-L-methionine</name>
        <dbReference type="ChEBI" id="CHEBI:59789"/>
    </ligand>
</feature>
<dbReference type="SUPFAM" id="SSF48013">
    <property type="entry name" value="NusB-like"/>
    <property type="match status" value="1"/>
</dbReference>
<dbReference type="GeneID" id="66319613"/>
<evidence type="ECO:0000256" key="3">
    <source>
        <dbReference type="ARBA" id="ARBA00012140"/>
    </source>
</evidence>
<keyword evidence="6 13" id="KW-0489">Methyltransferase</keyword>
<dbReference type="InterPro" id="IPR001678">
    <property type="entry name" value="MeTrfase_RsmB-F_NOP2_dom"/>
</dbReference>
<dbReference type="InterPro" id="IPR029063">
    <property type="entry name" value="SAM-dependent_MTases_sf"/>
</dbReference>
<dbReference type="GO" id="GO:0003723">
    <property type="term" value="F:RNA binding"/>
    <property type="evidence" value="ECO:0007669"/>
    <property type="project" value="UniProtKB-UniRule"/>
</dbReference>
<dbReference type="FunFam" id="3.30.70.1170:FF:000003">
    <property type="entry name" value="16S rRNA (Cytosine(967)-C(5))-methyltransferase RsmB"/>
    <property type="match status" value="1"/>
</dbReference>
<dbReference type="GO" id="GO:0008649">
    <property type="term" value="F:rRNA methyltransferase activity"/>
    <property type="evidence" value="ECO:0007669"/>
    <property type="project" value="InterPro"/>
</dbReference>
<dbReference type="InterPro" id="IPR023267">
    <property type="entry name" value="RCMT"/>
</dbReference>
<feature type="binding site" evidence="13">
    <location>
        <position position="310"/>
    </location>
    <ligand>
        <name>S-adenosyl-L-methionine</name>
        <dbReference type="ChEBI" id="CHEBI:59789"/>
    </ligand>
</feature>
<dbReference type="NCBIfam" id="NF011494">
    <property type="entry name" value="PRK14902.1"/>
    <property type="match status" value="1"/>
</dbReference>
<dbReference type="InterPro" id="IPR049560">
    <property type="entry name" value="MeTrfase_RsmB-F_NOP2_cat"/>
</dbReference>
<protein>
    <recommendedName>
        <fullName evidence="3">16S rRNA (cytosine(967)-C(5))-methyltransferase</fullName>
        <ecNumber evidence="3">2.1.1.176</ecNumber>
    </recommendedName>
    <alternativeName>
        <fullName evidence="10">16S rRNA m5C967 methyltransferase</fullName>
    </alternativeName>
    <alternativeName>
        <fullName evidence="11">rRNA (cytosine-C(5)-)-methyltransferase RsmB</fullName>
    </alternativeName>
</protein>
<dbReference type="CDD" id="cd02440">
    <property type="entry name" value="AdoMet_MTases"/>
    <property type="match status" value="1"/>
</dbReference>
<dbReference type="EC" id="2.1.1.176" evidence="3"/>
<dbReference type="SUPFAM" id="SSF53335">
    <property type="entry name" value="S-adenosyl-L-methionine-dependent methyltransferases"/>
    <property type="match status" value="1"/>
</dbReference>
<comment type="subcellular location">
    <subcellularLocation>
        <location evidence="2">Cytoplasm</location>
    </subcellularLocation>
</comment>
<dbReference type="PROSITE" id="PS51686">
    <property type="entry name" value="SAM_MT_RSMB_NOP"/>
    <property type="match status" value="1"/>
</dbReference>
<evidence type="ECO:0000259" key="14">
    <source>
        <dbReference type="PROSITE" id="PS51686"/>
    </source>
</evidence>
<evidence type="ECO:0000256" key="8">
    <source>
        <dbReference type="ARBA" id="ARBA00022691"/>
    </source>
</evidence>
<dbReference type="PANTHER" id="PTHR22807:SF53">
    <property type="entry name" value="RIBOSOMAL RNA SMALL SUBUNIT METHYLTRANSFERASE B-RELATED"/>
    <property type="match status" value="1"/>
</dbReference>
<organism evidence="15 16">
    <name type="scientific">Clostridium botulinum D str. 1873</name>
    <dbReference type="NCBI Taxonomy" id="592027"/>
    <lineage>
        <taxon>Bacteria</taxon>
        <taxon>Bacillati</taxon>
        <taxon>Bacillota</taxon>
        <taxon>Clostridia</taxon>
        <taxon>Eubacteriales</taxon>
        <taxon>Clostridiaceae</taxon>
        <taxon>Clostridium</taxon>
    </lineage>
</organism>
<dbReference type="GO" id="GO:0006355">
    <property type="term" value="P:regulation of DNA-templated transcription"/>
    <property type="evidence" value="ECO:0007669"/>
    <property type="project" value="InterPro"/>
</dbReference>
<feature type="binding site" evidence="13">
    <location>
        <position position="328"/>
    </location>
    <ligand>
        <name>S-adenosyl-L-methionine</name>
        <dbReference type="ChEBI" id="CHEBI:59789"/>
    </ligand>
</feature>
<evidence type="ECO:0000256" key="2">
    <source>
        <dbReference type="ARBA" id="ARBA00004496"/>
    </source>
</evidence>
<gene>
    <name evidence="15" type="primary">sun</name>
    <name evidence="15" type="ORF">CLG_B0891</name>
</gene>
<name>A0A9P2G7Y2_CLOBO</name>
<evidence type="ECO:0000256" key="11">
    <source>
        <dbReference type="ARBA" id="ARBA00031088"/>
    </source>
</evidence>
<keyword evidence="8 13" id="KW-0949">S-adenosyl-L-methionine</keyword>
<evidence type="ECO:0000256" key="12">
    <source>
        <dbReference type="ARBA" id="ARBA00047283"/>
    </source>
</evidence>
<evidence type="ECO:0000313" key="15">
    <source>
        <dbReference type="EMBL" id="EES91682.1"/>
    </source>
</evidence>
<reference evidence="15 16" key="1">
    <citation type="submission" date="2009-10" db="EMBL/GenBank/DDBJ databases">
        <authorList>
            <person name="Shrivastava S."/>
            <person name="Brinkac L.B."/>
            <person name="Brown J.L."/>
            <person name="Bruce D.B."/>
            <person name="Detter C."/>
            <person name="Green L.D."/>
            <person name="Munk C.A."/>
            <person name="Rogers Y.C."/>
            <person name="Tapia R."/>
            <person name="Saunders E.S."/>
            <person name="Sims D.R."/>
            <person name="Smith L.A."/>
            <person name="Smith T.J."/>
            <person name="Sutton G."/>
            <person name="Brettin T."/>
        </authorList>
    </citation>
    <scope>NUCLEOTIDE SEQUENCE [LARGE SCALE GENOMIC DNA]</scope>
    <source>
        <strain evidence="16">D str. 1873</strain>
    </source>
</reference>
<evidence type="ECO:0000256" key="7">
    <source>
        <dbReference type="ARBA" id="ARBA00022679"/>
    </source>
</evidence>
<evidence type="ECO:0000256" key="1">
    <source>
        <dbReference type="ARBA" id="ARBA00002724"/>
    </source>
</evidence>
<dbReference type="Pfam" id="PF01189">
    <property type="entry name" value="Methyltr_RsmB-F"/>
    <property type="match status" value="1"/>
</dbReference>
<dbReference type="Gene3D" id="3.40.50.150">
    <property type="entry name" value="Vaccinia Virus protein VP39"/>
    <property type="match status" value="1"/>
</dbReference>
<evidence type="ECO:0000256" key="6">
    <source>
        <dbReference type="ARBA" id="ARBA00022603"/>
    </source>
</evidence>
<dbReference type="AlphaFoldDB" id="A0A9P2G7Y2"/>
<dbReference type="FunFam" id="3.40.50.150:FF:000022">
    <property type="entry name" value="Ribosomal RNA small subunit methyltransferase B"/>
    <property type="match status" value="1"/>
</dbReference>
<dbReference type="NCBIfam" id="TIGR00563">
    <property type="entry name" value="rsmB"/>
    <property type="match status" value="1"/>
</dbReference>
<keyword evidence="7 13" id="KW-0808">Transferase</keyword>
<dbReference type="Proteomes" id="UP000006160">
    <property type="component" value="Unassembled WGS sequence"/>
</dbReference>
<evidence type="ECO:0000313" key="16">
    <source>
        <dbReference type="Proteomes" id="UP000006160"/>
    </source>
</evidence>
<keyword evidence="9 13" id="KW-0694">RNA-binding</keyword>
<evidence type="ECO:0000256" key="10">
    <source>
        <dbReference type="ARBA" id="ARBA00030399"/>
    </source>
</evidence>
<dbReference type="Pfam" id="PF22458">
    <property type="entry name" value="RsmF-B_ferredox"/>
    <property type="match status" value="1"/>
</dbReference>
<evidence type="ECO:0000256" key="13">
    <source>
        <dbReference type="PROSITE-ProRule" id="PRU01023"/>
    </source>
</evidence>
<dbReference type="GO" id="GO:0005737">
    <property type="term" value="C:cytoplasm"/>
    <property type="evidence" value="ECO:0007669"/>
    <property type="project" value="UniProtKB-SubCell"/>
</dbReference>
<feature type="binding site" evidence="13">
    <location>
        <begin position="259"/>
        <end position="265"/>
    </location>
    <ligand>
        <name>S-adenosyl-L-methionine</name>
        <dbReference type="ChEBI" id="CHEBI:59789"/>
    </ligand>
</feature>
<feature type="active site" description="Nucleophile" evidence="13">
    <location>
        <position position="381"/>
    </location>
</feature>
<dbReference type="InterPro" id="IPR035926">
    <property type="entry name" value="NusB-like_sf"/>
</dbReference>